<feature type="transmembrane region" description="Helical" evidence="9">
    <location>
        <begin position="231"/>
        <end position="258"/>
    </location>
</feature>
<dbReference type="Proteomes" id="UP000529728">
    <property type="component" value="Unassembled WGS sequence"/>
</dbReference>
<keyword evidence="12" id="KW-1185">Reference proteome</keyword>
<evidence type="ECO:0000256" key="2">
    <source>
        <dbReference type="ARBA" id="ARBA00022475"/>
    </source>
</evidence>
<evidence type="ECO:0000256" key="7">
    <source>
        <dbReference type="ARBA" id="ARBA00023170"/>
    </source>
</evidence>
<evidence type="ECO:0000259" key="10">
    <source>
        <dbReference type="PROSITE" id="PS50262"/>
    </source>
</evidence>
<keyword evidence="4 9" id="KW-1133">Transmembrane helix</keyword>
<dbReference type="GO" id="GO:0004930">
    <property type="term" value="F:G protein-coupled receptor activity"/>
    <property type="evidence" value="ECO:0007669"/>
    <property type="project" value="UniProtKB-KW"/>
</dbReference>
<keyword evidence="8" id="KW-0807">Transducer</keyword>
<feature type="transmembrane region" description="Helical" evidence="9">
    <location>
        <begin position="23"/>
        <end position="48"/>
    </location>
</feature>
<feature type="domain" description="G-protein coupled receptors family 1 profile" evidence="10">
    <location>
        <begin position="39"/>
        <end position="294"/>
    </location>
</feature>
<reference evidence="11 12" key="1">
    <citation type="submission" date="2019-09" db="EMBL/GenBank/DDBJ databases">
        <title>Bird 10,000 Genomes (B10K) Project - Family phase.</title>
        <authorList>
            <person name="Zhang G."/>
        </authorList>
    </citation>
    <scope>NUCLEOTIDE SEQUENCE [LARGE SCALE GENOMIC DNA]</scope>
    <source>
        <strain evidence="11">B10K-DU-001-18</strain>
        <tissue evidence="11">Muscle</tissue>
    </source>
</reference>
<dbReference type="PRINTS" id="PR01157">
    <property type="entry name" value="P2YPURNOCPTR"/>
</dbReference>
<evidence type="ECO:0000256" key="4">
    <source>
        <dbReference type="ARBA" id="ARBA00022989"/>
    </source>
</evidence>
<dbReference type="PANTHER" id="PTHR24231">
    <property type="entry name" value="PURINOCEPTOR-RELATED G-PROTEIN COUPLED RECEPTOR"/>
    <property type="match status" value="1"/>
</dbReference>
<evidence type="ECO:0000256" key="6">
    <source>
        <dbReference type="ARBA" id="ARBA00023136"/>
    </source>
</evidence>
<evidence type="ECO:0000256" key="8">
    <source>
        <dbReference type="ARBA" id="ARBA00023224"/>
    </source>
</evidence>
<evidence type="ECO:0000313" key="12">
    <source>
        <dbReference type="Proteomes" id="UP000529728"/>
    </source>
</evidence>
<keyword evidence="5" id="KW-0297">G-protein coupled receptor</keyword>
<organism evidence="11 12">
    <name type="scientific">Regulus satrapa</name>
    <name type="common">Golden-crowned kinglet</name>
    <dbReference type="NCBI Taxonomy" id="13245"/>
    <lineage>
        <taxon>Eukaryota</taxon>
        <taxon>Metazoa</taxon>
        <taxon>Chordata</taxon>
        <taxon>Craniata</taxon>
        <taxon>Vertebrata</taxon>
        <taxon>Euteleostomi</taxon>
        <taxon>Archelosauria</taxon>
        <taxon>Archosauria</taxon>
        <taxon>Dinosauria</taxon>
        <taxon>Saurischia</taxon>
        <taxon>Theropoda</taxon>
        <taxon>Coelurosauria</taxon>
        <taxon>Aves</taxon>
        <taxon>Neognathae</taxon>
        <taxon>Neoaves</taxon>
        <taxon>Telluraves</taxon>
        <taxon>Australaves</taxon>
        <taxon>Passeriformes</taxon>
        <taxon>Regulidae</taxon>
        <taxon>Regulus</taxon>
    </lineage>
</organism>
<keyword evidence="3 9" id="KW-0812">Transmembrane</keyword>
<sequence length="324" mass="37608">QMMNGTCIIFICKRNPKLEWYCYLLILVCLFTLLTGFLGNILALRHYVYCMKTWTTNTIFLFNLALCDFTWTLIAPFSVYYNIQKSAVYFSQAFYHITGLFLSINIYGSVYFLTLISFDRYVGAVHPISSLTWWDKEKAMFCTIGVWIFIVIASLPEIYYTVAAGRQNDIINYPDSTKEPLQFVVPFTFSRIILRFLIPATVIFTCYVLTLKALLQFSKRQQRRNRLVRPLLLISAAMIVFAVSFTPYHVMMMVILIYRYKCQPPCGNLSTLSAIYKVTEIICSINSCLDPIIFTIANKTFYQRIKSIKHHSKCQYCCCLTGRV</sequence>
<dbReference type="PANTHER" id="PTHR24231:SF38">
    <property type="entry name" value="G-PROTEIN COUPLED RECEPTORS FAMILY 1 PROFILE DOMAIN-CONTAINING PROTEIN"/>
    <property type="match status" value="1"/>
</dbReference>
<feature type="transmembrane region" description="Helical" evidence="9">
    <location>
        <begin position="139"/>
        <end position="159"/>
    </location>
</feature>
<dbReference type="Gene3D" id="1.20.1070.10">
    <property type="entry name" value="Rhodopsin 7-helix transmembrane proteins"/>
    <property type="match status" value="1"/>
</dbReference>
<gene>
    <name evidence="11" type="primary">P2ry1_0</name>
    <name evidence="11" type="ORF">REGSAT_R04999</name>
</gene>
<dbReference type="Pfam" id="PF00001">
    <property type="entry name" value="7tm_1"/>
    <property type="match status" value="1"/>
</dbReference>
<comment type="caution">
    <text evidence="11">The sequence shown here is derived from an EMBL/GenBank/DDBJ whole genome shotgun (WGS) entry which is preliminary data.</text>
</comment>
<dbReference type="InterPro" id="IPR017452">
    <property type="entry name" value="GPCR_Rhodpsn_7TM"/>
</dbReference>
<feature type="non-terminal residue" evidence="11">
    <location>
        <position position="1"/>
    </location>
</feature>
<feature type="non-terminal residue" evidence="11">
    <location>
        <position position="324"/>
    </location>
</feature>
<feature type="transmembrane region" description="Helical" evidence="9">
    <location>
        <begin position="192"/>
        <end position="210"/>
    </location>
</feature>
<keyword evidence="7" id="KW-0675">Receptor</keyword>
<dbReference type="EMBL" id="VWZN01017957">
    <property type="protein sequence ID" value="NWR50935.1"/>
    <property type="molecule type" value="Genomic_DNA"/>
</dbReference>
<evidence type="ECO:0000256" key="3">
    <source>
        <dbReference type="ARBA" id="ARBA00022692"/>
    </source>
</evidence>
<feature type="transmembrane region" description="Helical" evidence="9">
    <location>
        <begin position="60"/>
        <end position="81"/>
    </location>
</feature>
<comment type="subcellular location">
    <subcellularLocation>
        <location evidence="1">Cell membrane</location>
        <topology evidence="1">Multi-pass membrane protein</topology>
    </subcellularLocation>
</comment>
<accession>A0A7K4XVD0</accession>
<evidence type="ECO:0000256" key="9">
    <source>
        <dbReference type="SAM" id="Phobius"/>
    </source>
</evidence>
<name>A0A7K4XVD0_REGSA</name>
<evidence type="ECO:0000256" key="5">
    <source>
        <dbReference type="ARBA" id="ARBA00023040"/>
    </source>
</evidence>
<protein>
    <submittedName>
        <fullName evidence="11">P2RY1 protein</fullName>
    </submittedName>
</protein>
<dbReference type="AlphaFoldDB" id="A0A7K4XVD0"/>
<dbReference type="PROSITE" id="PS50262">
    <property type="entry name" value="G_PROTEIN_RECEP_F1_2"/>
    <property type="match status" value="1"/>
</dbReference>
<dbReference type="CDD" id="cd14982">
    <property type="entry name" value="7tmA_purinoceptor-like"/>
    <property type="match status" value="1"/>
</dbReference>
<evidence type="ECO:0000313" key="11">
    <source>
        <dbReference type="EMBL" id="NWR50935.1"/>
    </source>
</evidence>
<dbReference type="SUPFAM" id="SSF81321">
    <property type="entry name" value="Family A G protein-coupled receptor-like"/>
    <property type="match status" value="1"/>
</dbReference>
<dbReference type="OrthoDB" id="8826105at2759"/>
<dbReference type="GO" id="GO:0005886">
    <property type="term" value="C:plasma membrane"/>
    <property type="evidence" value="ECO:0007669"/>
    <property type="project" value="UniProtKB-SubCell"/>
</dbReference>
<proteinExistence type="predicted"/>
<dbReference type="PRINTS" id="PR00237">
    <property type="entry name" value="GPCRRHODOPSN"/>
</dbReference>
<dbReference type="InterPro" id="IPR000276">
    <property type="entry name" value="GPCR_Rhodpsn"/>
</dbReference>
<keyword evidence="6 9" id="KW-0472">Membrane</keyword>
<feature type="transmembrane region" description="Helical" evidence="9">
    <location>
        <begin position="93"/>
        <end position="118"/>
    </location>
</feature>
<evidence type="ECO:0000256" key="1">
    <source>
        <dbReference type="ARBA" id="ARBA00004651"/>
    </source>
</evidence>
<keyword evidence="2" id="KW-1003">Cell membrane</keyword>